<keyword evidence="1" id="KW-0175">Coiled coil</keyword>
<feature type="non-terminal residue" evidence="3">
    <location>
        <position position="1"/>
    </location>
</feature>
<dbReference type="AlphaFoldDB" id="S7XUN2"/>
<dbReference type="HOGENOM" id="CLU_533803_0_0_1"/>
<accession>S7XUN2</accession>
<evidence type="ECO:0000313" key="3">
    <source>
        <dbReference type="EMBL" id="EPR79608.1"/>
    </source>
</evidence>
<feature type="compositionally biased region" description="Basic and acidic residues" evidence="2">
    <location>
        <begin position="484"/>
        <end position="511"/>
    </location>
</feature>
<protein>
    <submittedName>
        <fullName evidence="3">Uncharacterized protein</fullName>
    </submittedName>
</protein>
<feature type="coiled-coil region" evidence="1">
    <location>
        <begin position="72"/>
        <end position="110"/>
    </location>
</feature>
<gene>
    <name evidence="3" type="ORF">SLOPH_715</name>
</gene>
<reference evidence="4" key="1">
    <citation type="journal article" date="2013" name="PLoS Genet.">
        <title>The genome of Spraguea lophii and the basis of host-microsporidian interactions.</title>
        <authorList>
            <person name="Campbell S.E."/>
            <person name="Williams T.A."/>
            <person name="Yousuf A."/>
            <person name="Soanes D.M."/>
            <person name="Paszkiewicz K.H."/>
            <person name="Williams B.A.P."/>
        </authorList>
    </citation>
    <scope>NUCLEOTIDE SEQUENCE [LARGE SCALE GENOMIC DNA]</scope>
    <source>
        <strain evidence="4">42_110</strain>
    </source>
</reference>
<dbReference type="InParanoid" id="S7XUN2"/>
<comment type="caution">
    <text evidence="3">The sequence shown here is derived from an EMBL/GenBank/DDBJ whole genome shotgun (WGS) entry which is preliminary data.</text>
</comment>
<organism evidence="3 4">
    <name type="scientific">Spraguea lophii (strain 42_110)</name>
    <name type="common">Microsporidian parasite</name>
    <dbReference type="NCBI Taxonomy" id="1358809"/>
    <lineage>
        <taxon>Eukaryota</taxon>
        <taxon>Fungi</taxon>
        <taxon>Fungi incertae sedis</taxon>
        <taxon>Microsporidia</taxon>
        <taxon>Spragueidae</taxon>
        <taxon>Spraguea</taxon>
    </lineage>
</organism>
<dbReference type="EMBL" id="ATCN01000182">
    <property type="protein sequence ID" value="EPR79608.1"/>
    <property type="molecule type" value="Genomic_DNA"/>
</dbReference>
<feature type="region of interest" description="Disordered" evidence="2">
    <location>
        <begin position="359"/>
        <end position="454"/>
    </location>
</feature>
<proteinExistence type="predicted"/>
<keyword evidence="4" id="KW-1185">Reference proteome</keyword>
<sequence length="511" mass="60629">KHVKFIPYAIEAEEEKEYKVTVDIYNLFHEISRKVKNNGYKHNEIELKFFVDDVKNNFLVLEGIDFDLTKIINKLKNYVSDKEEEMKKLEDEISTLLQQSNNDKETMENEPNLSIGYYGKLYKIVPLSAFKASKFLSQGKQLYSRDVLAGGCKHHYLKIDDNKSVVVDKNEYTKKDKNLKDFLMERTNRMKIKDLLERGDEMEYLTKKDKEKYNKKLEEVRKIYNKIYGIECNDELEEGEKKDENDKKASSFKKFKDFISFYDSKLVINNRRRIGIEGRQDSVDQLIECINEMKAKKDKDIIEKMNKDIEETEDWYNQNKDNMDLLKDVFLEKRIDLESTYKAYKRNKERLEAMKKAEEEKAKKKEEKETKKKVEEEEAKKNEENETEKKNEEKNTDKELQDKNEETDKKDEEKNEENALPSEPSKELEETVTDNKPVDGETEEQPESKKSHFIKFDDLKDGKYGNIFDQLKEKLQGMTFNIGEDGKPKLEAKESVNDQKIEENEREVKDL</sequence>
<feature type="region of interest" description="Disordered" evidence="2">
    <location>
        <begin position="482"/>
        <end position="511"/>
    </location>
</feature>
<feature type="compositionally biased region" description="Basic and acidic residues" evidence="2">
    <location>
        <begin position="359"/>
        <end position="417"/>
    </location>
</feature>
<evidence type="ECO:0000313" key="4">
    <source>
        <dbReference type="Proteomes" id="UP000014978"/>
    </source>
</evidence>
<dbReference type="VEuPathDB" id="MicrosporidiaDB:SLOPH_715"/>
<dbReference type="Proteomes" id="UP000014978">
    <property type="component" value="Unassembled WGS sequence"/>
</dbReference>
<name>S7XUN2_SPRLO</name>
<evidence type="ECO:0000256" key="1">
    <source>
        <dbReference type="SAM" id="Coils"/>
    </source>
</evidence>
<evidence type="ECO:0000256" key="2">
    <source>
        <dbReference type="SAM" id="MobiDB-lite"/>
    </source>
</evidence>